<dbReference type="EMBL" id="BSPW01000113">
    <property type="protein sequence ID" value="GLT20441.1"/>
    <property type="molecule type" value="Genomic_DNA"/>
</dbReference>
<dbReference type="Proteomes" id="UP001157138">
    <property type="component" value="Unassembled WGS sequence"/>
</dbReference>
<evidence type="ECO:0000313" key="1">
    <source>
        <dbReference type="EMBL" id="GLT20441.1"/>
    </source>
</evidence>
<proteinExistence type="predicted"/>
<name>A0ABQ6F672_9VIBR</name>
<sequence>MAFPARFSTSFCHWHLSSYRAEDLDHKPCEMVSFSSWHSNTLVGETFGRFLCAIAAWALDKYVGKHEVLGE</sequence>
<accession>A0ABQ6F672</accession>
<keyword evidence="2" id="KW-1185">Reference proteome</keyword>
<comment type="caution">
    <text evidence="1">The sequence shown here is derived from an EMBL/GenBank/DDBJ whole genome shotgun (WGS) entry which is preliminary data.</text>
</comment>
<organism evidence="1 2">
    <name type="scientific">Vibrio zhanjiangensis</name>
    <dbReference type="NCBI Taxonomy" id="1046128"/>
    <lineage>
        <taxon>Bacteria</taxon>
        <taxon>Pseudomonadati</taxon>
        <taxon>Pseudomonadota</taxon>
        <taxon>Gammaproteobacteria</taxon>
        <taxon>Vibrionales</taxon>
        <taxon>Vibrionaceae</taxon>
        <taxon>Vibrio</taxon>
    </lineage>
</organism>
<protein>
    <submittedName>
        <fullName evidence="1">Uncharacterized protein</fullName>
    </submittedName>
</protein>
<gene>
    <name evidence="1" type="ORF">GCM10007938_42260</name>
</gene>
<reference evidence="2" key="1">
    <citation type="journal article" date="2019" name="Int. J. Syst. Evol. Microbiol.">
        <title>The Global Catalogue of Microorganisms (GCM) 10K type strain sequencing project: providing services to taxonomists for standard genome sequencing and annotation.</title>
        <authorList>
            <consortium name="The Broad Institute Genomics Platform"/>
            <consortium name="The Broad Institute Genome Sequencing Center for Infectious Disease"/>
            <person name="Wu L."/>
            <person name="Ma J."/>
        </authorList>
    </citation>
    <scope>NUCLEOTIDE SEQUENCE [LARGE SCALE GENOMIC DNA]</scope>
    <source>
        <strain evidence="2">NBRC 108723</strain>
    </source>
</reference>
<evidence type="ECO:0000313" key="2">
    <source>
        <dbReference type="Proteomes" id="UP001157138"/>
    </source>
</evidence>
<dbReference type="RefSeq" id="WP_284194267.1">
    <property type="nucleotide sequence ID" value="NZ_BSPW01000113.1"/>
</dbReference>